<feature type="non-terminal residue" evidence="1">
    <location>
        <position position="116"/>
    </location>
</feature>
<reference evidence="1 2" key="1">
    <citation type="journal article" date="2023" name="Sci. Data">
        <title>Genome assembly of the Korean intertidal mud-creeper Batillaria attramentaria.</title>
        <authorList>
            <person name="Patra A.K."/>
            <person name="Ho P.T."/>
            <person name="Jun S."/>
            <person name="Lee S.J."/>
            <person name="Kim Y."/>
            <person name="Won Y.J."/>
        </authorList>
    </citation>
    <scope>NUCLEOTIDE SEQUENCE [LARGE SCALE GENOMIC DNA]</scope>
    <source>
        <strain evidence="1">Wonlab-2016</strain>
    </source>
</reference>
<comment type="caution">
    <text evidence="1">The sequence shown here is derived from an EMBL/GenBank/DDBJ whole genome shotgun (WGS) entry which is preliminary data.</text>
</comment>
<evidence type="ECO:0000313" key="2">
    <source>
        <dbReference type="Proteomes" id="UP001519460"/>
    </source>
</evidence>
<sequence length="116" mass="12825">MVGSTLHSDSMELIGKFSSATRRLKVASARNAWFGPSHEGTRHGNDFVYSGLNFCWYFGRHFFAGLPDDVEEITPQSESSSSVSRLRFRVAIAQVNGDSGDNLTPFVGVLRLSPRE</sequence>
<protein>
    <submittedName>
        <fullName evidence="1">Uncharacterized protein</fullName>
    </submittedName>
</protein>
<dbReference type="EMBL" id="JACVVK020000073">
    <property type="protein sequence ID" value="KAK7495638.1"/>
    <property type="molecule type" value="Genomic_DNA"/>
</dbReference>
<accession>A0ABD0L830</accession>
<evidence type="ECO:0000313" key="1">
    <source>
        <dbReference type="EMBL" id="KAK7495638.1"/>
    </source>
</evidence>
<proteinExistence type="predicted"/>
<dbReference type="Proteomes" id="UP001519460">
    <property type="component" value="Unassembled WGS sequence"/>
</dbReference>
<dbReference type="AlphaFoldDB" id="A0ABD0L830"/>
<organism evidence="1 2">
    <name type="scientific">Batillaria attramentaria</name>
    <dbReference type="NCBI Taxonomy" id="370345"/>
    <lineage>
        <taxon>Eukaryota</taxon>
        <taxon>Metazoa</taxon>
        <taxon>Spiralia</taxon>
        <taxon>Lophotrochozoa</taxon>
        <taxon>Mollusca</taxon>
        <taxon>Gastropoda</taxon>
        <taxon>Caenogastropoda</taxon>
        <taxon>Sorbeoconcha</taxon>
        <taxon>Cerithioidea</taxon>
        <taxon>Batillariidae</taxon>
        <taxon>Batillaria</taxon>
    </lineage>
</organism>
<keyword evidence="2" id="KW-1185">Reference proteome</keyword>
<name>A0ABD0L830_9CAEN</name>
<gene>
    <name evidence="1" type="ORF">BaRGS_00013085</name>
</gene>